<name>A0A139I5Z7_9PEZI</name>
<protein>
    <recommendedName>
        <fullName evidence="2">LysM domain-containing protein</fullName>
    </recommendedName>
</protein>
<feature type="compositionally biased region" description="Polar residues" evidence="1">
    <location>
        <begin position="251"/>
        <end position="269"/>
    </location>
</feature>
<dbReference type="SMART" id="SM00257">
    <property type="entry name" value="LysM"/>
    <property type="match status" value="3"/>
</dbReference>
<dbReference type="Gene3D" id="3.10.350.10">
    <property type="entry name" value="LysM domain"/>
    <property type="match status" value="3"/>
</dbReference>
<accession>A0A139I5Z7</accession>
<dbReference type="InterPro" id="IPR018392">
    <property type="entry name" value="LysM"/>
</dbReference>
<evidence type="ECO:0000259" key="2">
    <source>
        <dbReference type="PROSITE" id="PS51782"/>
    </source>
</evidence>
<feature type="domain" description="LysM" evidence="2">
    <location>
        <begin position="498"/>
        <end position="542"/>
    </location>
</feature>
<gene>
    <name evidence="3" type="ORF">AC579_9711</name>
</gene>
<dbReference type="EMBL" id="LFZO01000285">
    <property type="protein sequence ID" value="KXT10116.1"/>
    <property type="molecule type" value="Genomic_DNA"/>
</dbReference>
<feature type="domain" description="LysM" evidence="2">
    <location>
        <begin position="367"/>
        <end position="411"/>
    </location>
</feature>
<dbReference type="AlphaFoldDB" id="A0A139I5Z7"/>
<proteinExistence type="predicted"/>
<dbReference type="STRING" id="113226.A0A139I5Z7"/>
<organism evidence="3 4">
    <name type="scientific">Pseudocercospora musae</name>
    <dbReference type="NCBI Taxonomy" id="113226"/>
    <lineage>
        <taxon>Eukaryota</taxon>
        <taxon>Fungi</taxon>
        <taxon>Dikarya</taxon>
        <taxon>Ascomycota</taxon>
        <taxon>Pezizomycotina</taxon>
        <taxon>Dothideomycetes</taxon>
        <taxon>Dothideomycetidae</taxon>
        <taxon>Mycosphaerellales</taxon>
        <taxon>Mycosphaerellaceae</taxon>
        <taxon>Pseudocercospora</taxon>
    </lineage>
</organism>
<feature type="compositionally biased region" description="Low complexity" evidence="1">
    <location>
        <begin position="162"/>
        <end position="250"/>
    </location>
</feature>
<evidence type="ECO:0000256" key="1">
    <source>
        <dbReference type="SAM" id="MobiDB-lite"/>
    </source>
</evidence>
<dbReference type="OrthoDB" id="2107166at2759"/>
<feature type="domain" description="LysM" evidence="2">
    <location>
        <begin position="441"/>
        <end position="486"/>
    </location>
</feature>
<feature type="region of interest" description="Disordered" evidence="1">
    <location>
        <begin position="116"/>
        <end position="354"/>
    </location>
</feature>
<keyword evidence="4" id="KW-1185">Reference proteome</keyword>
<dbReference type="InterPro" id="IPR036779">
    <property type="entry name" value="LysM_dom_sf"/>
</dbReference>
<dbReference type="Pfam" id="PF01476">
    <property type="entry name" value="LysM"/>
    <property type="match status" value="3"/>
</dbReference>
<sequence length="554" mass="57029">MTFTNAEITQHRAVNSAPFLDSTPLSSSQTLFRKPDSLQLRPFLTSAHCNFDRAAKNSQSWYLAILFRNRKLGSSVYHIGISFNRAELPFTMRAATLIAALFSAPAFAGPVLKLRDTTPQDYNKTPKSPSTPSGYGSPLPYGSPDTPTSPLTPANSPTPYGSPDTPTSPSIPSGYGSPSPYGSPDTPTSPSLPANSPTPYGSPDTPTSPSTPADSPTPYGSPDTPTSPSIPSGYGSPSPYGSPDTPTSPSLPANSPTPYGSPDTPTSPSLPAHSPTPYGSTDTPTSPSIPSGYGSPSPYGSPQTPTSPTSPSGYGSPNPYGSNNGALGSAGTGSYPPAGSRTSPSTGTGSSSTRFKNSTICGASGFANYTVKSGDTLTSIAKNFSSGICDIAATNKITNPNLIILGQSLLIPLNCTKPNNSTCLPPPAPNATATCVAGLPNAYNIRSGDTLTNIAKDFNITLNSVLGANPNITNPDLIQVGQIINIPTCPKSSCKSVGTYTIVSGDLFIDLATKYHTSIGQIKALNPNVDPTKTQPGDLIILPKDCRNSTSAVA</sequence>
<dbReference type="PROSITE" id="PS51782">
    <property type="entry name" value="LYSM"/>
    <property type="match status" value="3"/>
</dbReference>
<feature type="compositionally biased region" description="Low complexity" evidence="1">
    <location>
        <begin position="280"/>
        <end position="325"/>
    </location>
</feature>
<comment type="caution">
    <text evidence="3">The sequence shown here is derived from an EMBL/GenBank/DDBJ whole genome shotgun (WGS) entry which is preliminary data.</text>
</comment>
<evidence type="ECO:0000313" key="4">
    <source>
        <dbReference type="Proteomes" id="UP000073492"/>
    </source>
</evidence>
<dbReference type="Proteomes" id="UP000073492">
    <property type="component" value="Unassembled WGS sequence"/>
</dbReference>
<feature type="compositionally biased region" description="Polar residues" evidence="1">
    <location>
        <begin position="119"/>
        <end position="134"/>
    </location>
</feature>
<feature type="compositionally biased region" description="Low complexity" evidence="1">
    <location>
        <begin position="336"/>
        <end position="354"/>
    </location>
</feature>
<dbReference type="PANTHER" id="PTHR33734">
    <property type="entry name" value="LYSM DOMAIN-CONTAINING GPI-ANCHORED PROTEIN 2"/>
    <property type="match status" value="1"/>
</dbReference>
<feature type="compositionally biased region" description="Polar residues" evidence="1">
    <location>
        <begin position="145"/>
        <end position="159"/>
    </location>
</feature>
<evidence type="ECO:0000313" key="3">
    <source>
        <dbReference type="EMBL" id="KXT10116.1"/>
    </source>
</evidence>
<dbReference type="PANTHER" id="PTHR33734:SF22">
    <property type="entry name" value="MEMBRANE-BOUND LYTIC MUREIN TRANSGLYCOSYLASE D"/>
    <property type="match status" value="1"/>
</dbReference>
<dbReference type="SUPFAM" id="SSF54106">
    <property type="entry name" value="LysM domain"/>
    <property type="match status" value="3"/>
</dbReference>
<dbReference type="CDD" id="cd00118">
    <property type="entry name" value="LysM"/>
    <property type="match status" value="3"/>
</dbReference>
<reference evidence="3 4" key="1">
    <citation type="submission" date="2015-07" db="EMBL/GenBank/DDBJ databases">
        <title>Comparative genomics of the Sigatoka disease complex on banana suggests a link between parallel evolutionary changes in Pseudocercospora fijiensis and Pseudocercospora eumusae and increased virulence on the banana host.</title>
        <authorList>
            <person name="Chang T.-C."/>
            <person name="Salvucci A."/>
            <person name="Crous P.W."/>
            <person name="Stergiopoulos I."/>
        </authorList>
    </citation>
    <scope>NUCLEOTIDE SEQUENCE [LARGE SCALE GENOMIC DNA]</scope>
    <source>
        <strain evidence="3 4">CBS 116634</strain>
    </source>
</reference>